<evidence type="ECO:0000256" key="3">
    <source>
        <dbReference type="HAMAP-Rule" id="MF_00385"/>
    </source>
</evidence>
<feature type="compositionally biased region" description="Basic and acidic residues" evidence="4">
    <location>
        <begin position="135"/>
        <end position="146"/>
    </location>
</feature>
<dbReference type="PANTHER" id="PTHR12919:SF20">
    <property type="entry name" value="SMALL RIBOSOMAL SUBUNIT PROTEIN BS16M"/>
    <property type="match status" value="1"/>
</dbReference>
<evidence type="ECO:0000256" key="2">
    <source>
        <dbReference type="ARBA" id="ARBA00023274"/>
    </source>
</evidence>
<dbReference type="NCBIfam" id="TIGR00002">
    <property type="entry name" value="S16"/>
    <property type="match status" value="1"/>
</dbReference>
<dbReference type="GO" id="GO:0003735">
    <property type="term" value="F:structural constituent of ribosome"/>
    <property type="evidence" value="ECO:0007669"/>
    <property type="project" value="InterPro"/>
</dbReference>
<reference evidence="5 6" key="1">
    <citation type="submission" date="2020-07" db="EMBL/GenBank/DDBJ databases">
        <title>Moheibacter lacus sp. nov., a member of the family Flavobacteriaceae isolated from freshwater lake sediment.</title>
        <authorList>
            <person name="Liu Y."/>
        </authorList>
    </citation>
    <scope>NUCLEOTIDE SEQUENCE [LARGE SCALE GENOMIC DNA]</scope>
    <source>
        <strain evidence="5 6">BDHS18</strain>
    </source>
</reference>
<dbReference type="InterPro" id="IPR023803">
    <property type="entry name" value="Ribosomal_bS16_dom_sf"/>
</dbReference>
<feature type="compositionally biased region" description="Acidic residues" evidence="4">
    <location>
        <begin position="147"/>
        <end position="180"/>
    </location>
</feature>
<dbReference type="SUPFAM" id="SSF54565">
    <property type="entry name" value="Ribosomal protein S16"/>
    <property type="match status" value="1"/>
</dbReference>
<organism evidence="5 6">
    <name type="scientific">Moheibacter lacus</name>
    <dbReference type="NCBI Taxonomy" id="2745851"/>
    <lineage>
        <taxon>Bacteria</taxon>
        <taxon>Pseudomonadati</taxon>
        <taxon>Bacteroidota</taxon>
        <taxon>Flavobacteriia</taxon>
        <taxon>Flavobacteriales</taxon>
        <taxon>Weeksellaceae</taxon>
        <taxon>Moheibacter</taxon>
    </lineage>
</organism>
<dbReference type="RefSeq" id="WP_182042279.1">
    <property type="nucleotide sequence ID" value="NZ_JACDZE010000001.1"/>
</dbReference>
<name>A0A838ZG49_9FLAO</name>
<keyword evidence="2 3" id="KW-0687">Ribonucleoprotein</keyword>
<evidence type="ECO:0000313" key="5">
    <source>
        <dbReference type="EMBL" id="MBA5628691.1"/>
    </source>
</evidence>
<keyword evidence="1 3" id="KW-0689">Ribosomal protein</keyword>
<evidence type="ECO:0000256" key="1">
    <source>
        <dbReference type="ARBA" id="ARBA00022980"/>
    </source>
</evidence>
<dbReference type="HAMAP" id="MF_00385">
    <property type="entry name" value="Ribosomal_bS16"/>
    <property type="match status" value="1"/>
</dbReference>
<dbReference type="GO" id="GO:0006412">
    <property type="term" value="P:translation"/>
    <property type="evidence" value="ECO:0007669"/>
    <property type="project" value="UniProtKB-UniRule"/>
</dbReference>
<dbReference type="Proteomes" id="UP000552241">
    <property type="component" value="Unassembled WGS sequence"/>
</dbReference>
<comment type="similarity">
    <text evidence="3">Belongs to the bacterial ribosomal protein bS16 family.</text>
</comment>
<dbReference type="GO" id="GO:0015935">
    <property type="term" value="C:small ribosomal subunit"/>
    <property type="evidence" value="ECO:0007669"/>
    <property type="project" value="TreeGrafter"/>
</dbReference>
<dbReference type="GO" id="GO:0005737">
    <property type="term" value="C:cytoplasm"/>
    <property type="evidence" value="ECO:0007669"/>
    <property type="project" value="UniProtKB-ARBA"/>
</dbReference>
<dbReference type="Gene3D" id="3.30.1320.10">
    <property type="match status" value="1"/>
</dbReference>
<dbReference type="NCBIfam" id="NF011094">
    <property type="entry name" value="PRK14521.1"/>
    <property type="match status" value="1"/>
</dbReference>
<protein>
    <recommendedName>
        <fullName evidence="3">Small ribosomal subunit protein bS16</fullName>
    </recommendedName>
</protein>
<comment type="caution">
    <text evidence="5">The sequence shown here is derived from an EMBL/GenBank/DDBJ whole genome shotgun (WGS) entry which is preliminary data.</text>
</comment>
<sequence>MATKIRLQRHGRKGKAFFHIVIADSRSPRDGRFIEKIGTYNPVTNPATIDLDLDRAVHWLQVGAEPTNTAKNILSYKGALMKKHLLGGVAKGAFNEEEAEKRFEAWLEERANAVQAKKDGLAKAKEDAKAAALEAEKKKSDARIAVEEEAPAEEVEATEETAEVVAEETSEEAPATEEAAEEPKTEE</sequence>
<dbReference type="InterPro" id="IPR000307">
    <property type="entry name" value="Ribosomal_bS16"/>
</dbReference>
<dbReference type="EMBL" id="JACDZE010000001">
    <property type="protein sequence ID" value="MBA5628691.1"/>
    <property type="molecule type" value="Genomic_DNA"/>
</dbReference>
<feature type="region of interest" description="Disordered" evidence="4">
    <location>
        <begin position="135"/>
        <end position="187"/>
    </location>
</feature>
<dbReference type="Pfam" id="PF00886">
    <property type="entry name" value="Ribosomal_S16"/>
    <property type="match status" value="1"/>
</dbReference>
<dbReference type="AlphaFoldDB" id="A0A838ZG49"/>
<evidence type="ECO:0000313" key="6">
    <source>
        <dbReference type="Proteomes" id="UP000552241"/>
    </source>
</evidence>
<gene>
    <name evidence="3" type="primary">rpsP</name>
    <name evidence="5" type="ORF">HU137_02775</name>
</gene>
<dbReference type="PANTHER" id="PTHR12919">
    <property type="entry name" value="30S RIBOSOMAL PROTEIN S16"/>
    <property type="match status" value="1"/>
</dbReference>
<proteinExistence type="inferred from homology"/>
<evidence type="ECO:0000256" key="4">
    <source>
        <dbReference type="SAM" id="MobiDB-lite"/>
    </source>
</evidence>
<accession>A0A838ZG49</accession>
<keyword evidence="6" id="KW-1185">Reference proteome</keyword>